<dbReference type="SUPFAM" id="SSF88659">
    <property type="entry name" value="Sigma3 and sigma4 domains of RNA polymerase sigma factors"/>
    <property type="match status" value="1"/>
</dbReference>
<sequence>MSKSITSLGDKILLEKYSRGNTSAYNVLFKRYYDPLYGYALKNVKEAEVAEELTMDVMLGLWKTKGEVAVEDNLKAYLYRSVKNAIYNHHRKKILNTVSLELVSEDLNHTSRSADHELDSRELEQVYRQKLNQLSPQRKKVYEMSREENMTYSEIARNLDLSVNTVENYMVASLSFFRKQLKEHADFTLIILISLLLG</sequence>
<keyword evidence="8" id="KW-1185">Reference proteome</keyword>
<evidence type="ECO:0000313" key="7">
    <source>
        <dbReference type="EMBL" id="AOM78247.1"/>
    </source>
</evidence>
<evidence type="ECO:0000256" key="3">
    <source>
        <dbReference type="ARBA" id="ARBA00023082"/>
    </source>
</evidence>
<reference evidence="7 8" key="1">
    <citation type="submission" date="2016-08" db="EMBL/GenBank/DDBJ databases">
        <authorList>
            <person name="Seilhamer J.J."/>
        </authorList>
    </citation>
    <scope>NUCLEOTIDE SEQUENCE [LARGE SCALE GENOMIC DNA]</scope>
    <source>
        <strain evidence="7 8">DX4</strain>
    </source>
</reference>
<dbReference type="GO" id="GO:0006352">
    <property type="term" value="P:DNA-templated transcription initiation"/>
    <property type="evidence" value="ECO:0007669"/>
    <property type="project" value="InterPro"/>
</dbReference>
<dbReference type="PANTHER" id="PTHR43133:SF46">
    <property type="entry name" value="RNA POLYMERASE SIGMA-70 FACTOR ECF SUBFAMILY"/>
    <property type="match status" value="1"/>
</dbReference>
<organism evidence="7 8">
    <name type="scientific">Pedobacter steynii</name>
    <dbReference type="NCBI Taxonomy" id="430522"/>
    <lineage>
        <taxon>Bacteria</taxon>
        <taxon>Pseudomonadati</taxon>
        <taxon>Bacteroidota</taxon>
        <taxon>Sphingobacteriia</taxon>
        <taxon>Sphingobacteriales</taxon>
        <taxon>Sphingobacteriaceae</taxon>
        <taxon>Pedobacter</taxon>
    </lineage>
</organism>
<dbReference type="EMBL" id="CP017141">
    <property type="protein sequence ID" value="AOM78247.1"/>
    <property type="molecule type" value="Genomic_DNA"/>
</dbReference>
<dbReference type="NCBIfam" id="TIGR02937">
    <property type="entry name" value="sigma70-ECF"/>
    <property type="match status" value="1"/>
</dbReference>
<dbReference type="InterPro" id="IPR014327">
    <property type="entry name" value="RNA_pol_sigma70_bacteroid"/>
</dbReference>
<comment type="similarity">
    <text evidence="1">Belongs to the sigma-70 factor family. ECF subfamily.</text>
</comment>
<dbReference type="Gene3D" id="1.10.10.10">
    <property type="entry name" value="Winged helix-like DNA-binding domain superfamily/Winged helix DNA-binding domain"/>
    <property type="match status" value="1"/>
</dbReference>
<dbReference type="InterPro" id="IPR007627">
    <property type="entry name" value="RNA_pol_sigma70_r2"/>
</dbReference>
<evidence type="ECO:0000259" key="5">
    <source>
        <dbReference type="Pfam" id="PF04542"/>
    </source>
</evidence>
<dbReference type="SUPFAM" id="SSF88946">
    <property type="entry name" value="Sigma2 domain of RNA polymerase sigma factors"/>
    <property type="match status" value="1"/>
</dbReference>
<evidence type="ECO:0000256" key="1">
    <source>
        <dbReference type="ARBA" id="ARBA00010641"/>
    </source>
</evidence>
<feature type="domain" description="RNA polymerase sigma factor 70 region 4 type 2" evidence="6">
    <location>
        <begin position="127"/>
        <end position="170"/>
    </location>
</feature>
<dbReference type="NCBIfam" id="TIGR02985">
    <property type="entry name" value="Sig70_bacteroi1"/>
    <property type="match status" value="1"/>
</dbReference>
<dbReference type="InterPro" id="IPR014284">
    <property type="entry name" value="RNA_pol_sigma-70_dom"/>
</dbReference>
<evidence type="ECO:0000256" key="2">
    <source>
        <dbReference type="ARBA" id="ARBA00023015"/>
    </source>
</evidence>
<dbReference type="InterPro" id="IPR013324">
    <property type="entry name" value="RNA_pol_sigma_r3/r4-like"/>
</dbReference>
<dbReference type="AlphaFoldDB" id="A0A1D7QHV5"/>
<dbReference type="Pfam" id="PF04542">
    <property type="entry name" value="Sigma70_r2"/>
    <property type="match status" value="1"/>
</dbReference>
<keyword evidence="3" id="KW-0731">Sigma factor</keyword>
<evidence type="ECO:0000313" key="8">
    <source>
        <dbReference type="Proteomes" id="UP000094313"/>
    </source>
</evidence>
<dbReference type="GO" id="GO:0003677">
    <property type="term" value="F:DNA binding"/>
    <property type="evidence" value="ECO:0007669"/>
    <property type="project" value="InterPro"/>
</dbReference>
<dbReference type="PANTHER" id="PTHR43133">
    <property type="entry name" value="RNA POLYMERASE ECF-TYPE SIGMA FACTO"/>
    <property type="match status" value="1"/>
</dbReference>
<dbReference type="InterPro" id="IPR036388">
    <property type="entry name" value="WH-like_DNA-bd_sf"/>
</dbReference>
<keyword evidence="2" id="KW-0805">Transcription regulation</keyword>
<dbReference type="Proteomes" id="UP000094313">
    <property type="component" value="Chromosome"/>
</dbReference>
<dbReference type="InterPro" id="IPR039425">
    <property type="entry name" value="RNA_pol_sigma-70-like"/>
</dbReference>
<dbReference type="InterPro" id="IPR013325">
    <property type="entry name" value="RNA_pol_sigma_r2"/>
</dbReference>
<dbReference type="KEGG" id="psty:BFS30_14340"/>
<dbReference type="GO" id="GO:0016987">
    <property type="term" value="F:sigma factor activity"/>
    <property type="evidence" value="ECO:0007669"/>
    <property type="project" value="UniProtKB-KW"/>
</dbReference>
<dbReference type="InterPro" id="IPR013249">
    <property type="entry name" value="RNA_pol_sigma70_r4_t2"/>
</dbReference>
<accession>A0A1D7QHV5</accession>
<proteinExistence type="inferred from homology"/>
<evidence type="ECO:0000259" key="6">
    <source>
        <dbReference type="Pfam" id="PF08281"/>
    </source>
</evidence>
<protein>
    <submittedName>
        <fullName evidence="7">RNA polymerase sigma-70 factor</fullName>
    </submittedName>
</protein>
<name>A0A1D7QHV5_9SPHI</name>
<keyword evidence="4" id="KW-0804">Transcription</keyword>
<gene>
    <name evidence="7" type="ORF">BFS30_14340</name>
</gene>
<dbReference type="Pfam" id="PF08281">
    <property type="entry name" value="Sigma70_r4_2"/>
    <property type="match status" value="1"/>
</dbReference>
<feature type="domain" description="RNA polymerase sigma-70 region 2" evidence="5">
    <location>
        <begin position="28"/>
        <end position="93"/>
    </location>
</feature>
<dbReference type="OrthoDB" id="711087at2"/>
<dbReference type="Gene3D" id="1.10.1740.10">
    <property type="match status" value="1"/>
</dbReference>
<evidence type="ECO:0000256" key="4">
    <source>
        <dbReference type="ARBA" id="ARBA00023163"/>
    </source>
</evidence>